<protein>
    <submittedName>
        <fullName evidence="3">Brefeldin A-inhibited guanine nucleotide-exchange protein 3</fullName>
    </submittedName>
</protein>
<evidence type="ECO:0000313" key="4">
    <source>
        <dbReference type="Proteomes" id="UP000324632"/>
    </source>
</evidence>
<accession>A0A5A9P6S0</accession>
<feature type="region of interest" description="Disordered" evidence="1">
    <location>
        <begin position="551"/>
        <end position="599"/>
    </location>
</feature>
<feature type="compositionally biased region" description="Polar residues" evidence="1">
    <location>
        <begin position="590"/>
        <end position="599"/>
    </location>
</feature>
<feature type="domain" description="Sec7/BIG1-like C-terminal" evidence="2">
    <location>
        <begin position="223"/>
        <end position="438"/>
    </location>
</feature>
<organism evidence="3 4">
    <name type="scientific">Triplophysa tibetana</name>
    <dbReference type="NCBI Taxonomy" id="1572043"/>
    <lineage>
        <taxon>Eukaryota</taxon>
        <taxon>Metazoa</taxon>
        <taxon>Chordata</taxon>
        <taxon>Craniata</taxon>
        <taxon>Vertebrata</taxon>
        <taxon>Euteleostomi</taxon>
        <taxon>Actinopterygii</taxon>
        <taxon>Neopterygii</taxon>
        <taxon>Teleostei</taxon>
        <taxon>Ostariophysi</taxon>
        <taxon>Cypriniformes</taxon>
        <taxon>Nemacheilidae</taxon>
        <taxon>Triplophysa</taxon>
    </lineage>
</organism>
<feature type="region of interest" description="Disordered" evidence="1">
    <location>
        <begin position="471"/>
        <end position="503"/>
    </location>
</feature>
<comment type="caution">
    <text evidence="3">The sequence shown here is derived from an EMBL/GenBank/DDBJ whole genome shotgun (WGS) entry which is preliminary data.</text>
</comment>
<proteinExistence type="predicted"/>
<gene>
    <name evidence="3" type="ORF">E1301_Tti016752</name>
</gene>
<evidence type="ECO:0000256" key="1">
    <source>
        <dbReference type="SAM" id="MobiDB-lite"/>
    </source>
</evidence>
<keyword evidence="4" id="KW-1185">Reference proteome</keyword>
<evidence type="ECO:0000313" key="3">
    <source>
        <dbReference type="EMBL" id="KAA0717640.1"/>
    </source>
</evidence>
<dbReference type="Proteomes" id="UP000324632">
    <property type="component" value="Chromosome 8"/>
</dbReference>
<evidence type="ECO:0000259" key="2">
    <source>
        <dbReference type="Pfam" id="PF20252"/>
    </source>
</evidence>
<reference evidence="3 4" key="1">
    <citation type="journal article" date="2019" name="Mol. Ecol. Resour.">
        <title>Chromosome-level genome assembly of Triplophysa tibetana, a fish adapted to the harsh high-altitude environment of the Tibetan Plateau.</title>
        <authorList>
            <person name="Yang X."/>
            <person name="Liu H."/>
            <person name="Ma Z."/>
            <person name="Zou Y."/>
            <person name="Zou M."/>
            <person name="Mao Y."/>
            <person name="Li X."/>
            <person name="Wang H."/>
            <person name="Chen T."/>
            <person name="Wang W."/>
            <person name="Yang R."/>
        </authorList>
    </citation>
    <scope>NUCLEOTIDE SEQUENCE [LARGE SCALE GENOMIC DNA]</scope>
    <source>
        <strain evidence="3">TTIB1903HZAU</strain>
        <tissue evidence="3">Muscle</tissue>
    </source>
</reference>
<dbReference type="Pfam" id="PF20252">
    <property type="entry name" value="BIG2_C"/>
    <property type="match status" value="1"/>
</dbReference>
<name>A0A5A9P6S0_9TELE</name>
<dbReference type="EMBL" id="SOYY01000008">
    <property type="protein sequence ID" value="KAA0717640.1"/>
    <property type="molecule type" value="Genomic_DNA"/>
</dbReference>
<dbReference type="AlphaFoldDB" id="A0A5A9P6S0"/>
<sequence>MLKDLFKLLVSCVAEPAEIISRVGCSCIRYVLVTGGAVFTEEMWRLSSCALQDAFSATLEPVKNLLACFRSGSDSFTGDACEVKVAAPAHSPSAEAEYMRIRAMAQQTPRNINQKSWRVACAVSESTMPQVGARGQSGHALAKPSFPAQGVAIALPKSASSVFMLDTQCSPKTPSSKEGFEHAQSCVLIIELPADQLSNGHAQKRIPFRTLVVSLLSHQVLLQNLYDILLEEFVKGSGRYETQGKITTVSEPKPTGFLRFISMQNLAIIFDLLLDSYRTAREFDTRPGLKYLLMKVSGVCGAANLYRQSAMSFNIYFQALLCAMLTNQENITVEQVKKILSEEEEGGSDSSQQCSSEDEDIFEEMAQVSPPRAREKRQWHAGIPSLSTLPVSSVDWAWLVKRLHKICMDLCNNYIQMHLDLETTIGEQSTQRADPLMFLPLFNSDTTTPSTGGLSGHRTPSEDSFRLHLDETSSEEVHSPGGLGASFPQLRGERRDSGRKKKEWWESAGNKFYTIATDKTITKLMIEYKKRKQQHSHASFAKEVKVVEKRAEAVDSPGPQRPQQLVEQGPMRHSFSAGPELLRQEKRPRSGSTASSHNISLRDSEAQIQAWTNMVLTILNQIQLLPDPTFIALQPAVFPCISQLTCHVTDLRVRQAVREWLGRVGRVYDIIL</sequence>
<dbReference type="InterPro" id="IPR046455">
    <property type="entry name" value="Sec7/BIG1-like_C"/>
</dbReference>